<dbReference type="WBParaSite" id="TCONS_00007547.p1">
    <property type="protein sequence ID" value="TCONS_00007547.p1"/>
    <property type="gene ID" value="XLOC_005569"/>
</dbReference>
<evidence type="ECO:0000256" key="1">
    <source>
        <dbReference type="ARBA" id="ARBA00022448"/>
    </source>
</evidence>
<dbReference type="PANTHER" id="PTHR45663:SF11">
    <property type="entry name" value="GEO12009P1"/>
    <property type="match status" value="1"/>
</dbReference>
<dbReference type="PRINTS" id="PR00421">
    <property type="entry name" value="THIOREDOXIN"/>
</dbReference>
<dbReference type="Pfam" id="PF00085">
    <property type="entry name" value="Thioredoxin"/>
    <property type="match status" value="1"/>
</dbReference>
<keyword evidence="2" id="KW-0249">Electron transport</keyword>
<proteinExistence type="predicted"/>
<evidence type="ECO:0000313" key="6">
    <source>
        <dbReference type="Proteomes" id="UP000035681"/>
    </source>
</evidence>
<dbReference type="CDD" id="cd02947">
    <property type="entry name" value="TRX_family"/>
    <property type="match status" value="1"/>
</dbReference>
<dbReference type="InterPro" id="IPR036249">
    <property type="entry name" value="Thioredoxin-like_sf"/>
</dbReference>
<dbReference type="PROSITE" id="PS51352">
    <property type="entry name" value="THIOREDOXIN_2"/>
    <property type="match status" value="1"/>
</dbReference>
<sequence length="151" mass="16900">IKKMNNLRRLLTLSSTMMKSCPMKKFDNNKFMQIAASRFYSSEVIFSIESSEEFDEKVMNSPNPILVDFYADWCSPCQQLGPRLEAKVSSLGGQVSLAKINVDEVGNLADEFEVSSIPTIIGIKDGEVISKFEGMVDDETLDKFIADIVEN</sequence>
<dbReference type="NCBIfam" id="TIGR01068">
    <property type="entry name" value="thioredoxin"/>
    <property type="match status" value="1"/>
</dbReference>
<accession>A0AAF5D8R9</accession>
<reference evidence="7" key="1">
    <citation type="submission" date="2024-02" db="UniProtKB">
        <authorList>
            <consortium name="WormBaseParasite"/>
        </authorList>
    </citation>
    <scope>IDENTIFICATION</scope>
</reference>
<dbReference type="GO" id="GO:0015035">
    <property type="term" value="F:protein-disulfide reductase activity"/>
    <property type="evidence" value="ECO:0007669"/>
    <property type="project" value="InterPro"/>
</dbReference>
<evidence type="ECO:0000313" key="7">
    <source>
        <dbReference type="WBParaSite" id="TCONS_00007547.p1"/>
    </source>
</evidence>
<name>A0AAF5D8R9_STRER</name>
<dbReference type="Proteomes" id="UP000035681">
    <property type="component" value="Unplaced"/>
</dbReference>
<dbReference type="PANTHER" id="PTHR45663">
    <property type="entry name" value="GEO12009P1"/>
    <property type="match status" value="1"/>
</dbReference>
<protein>
    <submittedName>
        <fullName evidence="7">Thioredoxin</fullName>
    </submittedName>
</protein>
<feature type="domain" description="Thioredoxin" evidence="5">
    <location>
        <begin position="25"/>
        <end position="150"/>
    </location>
</feature>
<evidence type="ECO:0000256" key="2">
    <source>
        <dbReference type="ARBA" id="ARBA00022982"/>
    </source>
</evidence>
<evidence type="ECO:0000259" key="5">
    <source>
        <dbReference type="PROSITE" id="PS51352"/>
    </source>
</evidence>
<organism evidence="6 7">
    <name type="scientific">Strongyloides stercoralis</name>
    <name type="common">Threadworm</name>
    <dbReference type="NCBI Taxonomy" id="6248"/>
    <lineage>
        <taxon>Eukaryota</taxon>
        <taxon>Metazoa</taxon>
        <taxon>Ecdysozoa</taxon>
        <taxon>Nematoda</taxon>
        <taxon>Chromadorea</taxon>
        <taxon>Rhabditida</taxon>
        <taxon>Tylenchina</taxon>
        <taxon>Panagrolaimomorpha</taxon>
        <taxon>Strongyloidoidea</taxon>
        <taxon>Strongyloididae</taxon>
        <taxon>Strongyloides</taxon>
    </lineage>
</organism>
<dbReference type="SUPFAM" id="SSF52833">
    <property type="entry name" value="Thioredoxin-like"/>
    <property type="match status" value="1"/>
</dbReference>
<keyword evidence="3" id="KW-1015">Disulfide bond</keyword>
<evidence type="ECO:0000256" key="3">
    <source>
        <dbReference type="ARBA" id="ARBA00023157"/>
    </source>
</evidence>
<keyword evidence="1" id="KW-0813">Transport</keyword>
<dbReference type="InterPro" id="IPR005746">
    <property type="entry name" value="Thioredoxin"/>
</dbReference>
<keyword evidence="6" id="KW-1185">Reference proteome</keyword>
<evidence type="ECO:0000256" key="4">
    <source>
        <dbReference type="ARBA" id="ARBA00023284"/>
    </source>
</evidence>
<dbReference type="FunFam" id="3.40.30.10:FF:000001">
    <property type="entry name" value="Thioredoxin"/>
    <property type="match status" value="1"/>
</dbReference>
<dbReference type="Gene3D" id="3.40.30.10">
    <property type="entry name" value="Glutaredoxin"/>
    <property type="match status" value="1"/>
</dbReference>
<dbReference type="InterPro" id="IPR013766">
    <property type="entry name" value="Thioredoxin_domain"/>
</dbReference>
<dbReference type="GO" id="GO:0005737">
    <property type="term" value="C:cytoplasm"/>
    <property type="evidence" value="ECO:0007669"/>
    <property type="project" value="TreeGrafter"/>
</dbReference>
<keyword evidence="4" id="KW-0676">Redox-active center</keyword>
<dbReference type="AlphaFoldDB" id="A0AAF5D8R9"/>